<dbReference type="Proteomes" id="UP000516421">
    <property type="component" value="Chromosome"/>
</dbReference>
<feature type="transmembrane region" description="Helical" evidence="9">
    <location>
        <begin position="6"/>
        <end position="21"/>
    </location>
</feature>
<evidence type="ECO:0000313" key="12">
    <source>
        <dbReference type="Proteomes" id="UP000516421"/>
    </source>
</evidence>
<gene>
    <name evidence="11" type="ORF">IDM48_10420</name>
</gene>
<evidence type="ECO:0000256" key="1">
    <source>
        <dbReference type="ARBA" id="ARBA00000085"/>
    </source>
</evidence>
<evidence type="ECO:0000259" key="10">
    <source>
        <dbReference type="Pfam" id="PF07730"/>
    </source>
</evidence>
<dbReference type="GO" id="GO:0046983">
    <property type="term" value="F:protein dimerization activity"/>
    <property type="evidence" value="ECO:0007669"/>
    <property type="project" value="InterPro"/>
</dbReference>
<reference evidence="11 12" key="1">
    <citation type="submission" date="2020-09" db="EMBL/GenBank/DDBJ databases">
        <title>Investigation of environmental microbe.</title>
        <authorList>
            <person name="Ou Y."/>
            <person name="Kang Q."/>
        </authorList>
    </citation>
    <scope>NUCLEOTIDE SEQUENCE [LARGE SCALE GENOMIC DNA]</scope>
    <source>
        <strain evidence="11 12">KJZ-9</strain>
    </source>
</reference>
<evidence type="ECO:0000256" key="8">
    <source>
        <dbReference type="ARBA" id="ARBA00023012"/>
    </source>
</evidence>
<name>A0A802SBU7_9MICC</name>
<evidence type="ECO:0000256" key="9">
    <source>
        <dbReference type="SAM" id="Phobius"/>
    </source>
</evidence>
<dbReference type="PANTHER" id="PTHR24421">
    <property type="entry name" value="NITRATE/NITRITE SENSOR PROTEIN NARX-RELATED"/>
    <property type="match status" value="1"/>
</dbReference>
<sequence>MNQVSLVLPATLSSGLIVYFLPWRQALWYSMMTLLMLAFTPFLIPPFDSAVHLVATIGVLLALISGLLINWFKQTTLQTRSELLLSQAYQEQVRQEERIKLAHELHDIVAHEITLIAMQAQRARYLKTPEQTEMILESIDKSAQQTLQDLRSVVSLLKNHGAAVEEPLLHSEDLLEIGDLSGETTDAESLTNDLHRIAKALRELGFSVDLDISGDIREIPRAIRQALRRTAREMATNVFKHGDPRVLVRIYLRINNQGFSLKTINGISHEKSTIGSTQTGLEAMKTRCNSLGGKLEIAEDNKLWIIEAIYPLHR</sequence>
<keyword evidence="4" id="KW-0808">Transferase</keyword>
<dbReference type="GO" id="GO:0016020">
    <property type="term" value="C:membrane"/>
    <property type="evidence" value="ECO:0007669"/>
    <property type="project" value="InterPro"/>
</dbReference>
<dbReference type="PANTHER" id="PTHR24421:SF10">
    <property type="entry name" value="NITRATE_NITRITE SENSOR PROTEIN NARQ"/>
    <property type="match status" value="1"/>
</dbReference>
<dbReference type="EC" id="2.7.13.3" evidence="2"/>
<keyword evidence="6" id="KW-0418">Kinase</keyword>
<evidence type="ECO:0000256" key="4">
    <source>
        <dbReference type="ARBA" id="ARBA00022679"/>
    </source>
</evidence>
<evidence type="ECO:0000256" key="5">
    <source>
        <dbReference type="ARBA" id="ARBA00022741"/>
    </source>
</evidence>
<keyword evidence="8" id="KW-0902">Two-component regulatory system</keyword>
<evidence type="ECO:0000256" key="7">
    <source>
        <dbReference type="ARBA" id="ARBA00022840"/>
    </source>
</evidence>
<dbReference type="RefSeq" id="WP_202939879.1">
    <property type="nucleotide sequence ID" value="NZ_CP061538.1"/>
</dbReference>
<keyword evidence="3" id="KW-0597">Phosphoprotein</keyword>
<organism evidence="11 12">
    <name type="scientific">Rothia amarae</name>
    <dbReference type="NCBI Taxonomy" id="169480"/>
    <lineage>
        <taxon>Bacteria</taxon>
        <taxon>Bacillati</taxon>
        <taxon>Actinomycetota</taxon>
        <taxon>Actinomycetes</taxon>
        <taxon>Micrococcales</taxon>
        <taxon>Micrococcaceae</taxon>
        <taxon>Rothia</taxon>
    </lineage>
</organism>
<protein>
    <recommendedName>
        <fullName evidence="2">histidine kinase</fullName>
        <ecNumber evidence="2">2.7.13.3</ecNumber>
    </recommendedName>
</protein>
<proteinExistence type="predicted"/>
<dbReference type="InterPro" id="IPR036890">
    <property type="entry name" value="HATPase_C_sf"/>
</dbReference>
<keyword evidence="7" id="KW-0067">ATP-binding</keyword>
<dbReference type="InterPro" id="IPR011712">
    <property type="entry name" value="Sig_transdc_His_kin_sub3_dim/P"/>
</dbReference>
<dbReference type="GO" id="GO:0005524">
    <property type="term" value="F:ATP binding"/>
    <property type="evidence" value="ECO:0007669"/>
    <property type="project" value="UniProtKB-KW"/>
</dbReference>
<keyword evidence="5" id="KW-0547">Nucleotide-binding</keyword>
<dbReference type="Gene3D" id="3.30.565.10">
    <property type="entry name" value="Histidine kinase-like ATPase, C-terminal domain"/>
    <property type="match status" value="1"/>
</dbReference>
<feature type="transmembrane region" description="Helical" evidence="9">
    <location>
        <begin position="26"/>
        <end position="44"/>
    </location>
</feature>
<dbReference type="KEGG" id="rama:IDM48_10420"/>
<dbReference type="SUPFAM" id="SSF55874">
    <property type="entry name" value="ATPase domain of HSP90 chaperone/DNA topoisomerase II/histidine kinase"/>
    <property type="match status" value="1"/>
</dbReference>
<feature type="transmembrane region" description="Helical" evidence="9">
    <location>
        <begin position="50"/>
        <end position="72"/>
    </location>
</feature>
<dbReference type="Pfam" id="PF07730">
    <property type="entry name" value="HisKA_3"/>
    <property type="match status" value="1"/>
</dbReference>
<keyword evidence="9" id="KW-1133">Transmembrane helix</keyword>
<keyword evidence="12" id="KW-1185">Reference proteome</keyword>
<dbReference type="InterPro" id="IPR050482">
    <property type="entry name" value="Sensor_HK_TwoCompSys"/>
</dbReference>
<evidence type="ECO:0000256" key="2">
    <source>
        <dbReference type="ARBA" id="ARBA00012438"/>
    </source>
</evidence>
<accession>A0A802SBU7</accession>
<keyword evidence="9" id="KW-0812">Transmembrane</keyword>
<evidence type="ECO:0000313" key="11">
    <source>
        <dbReference type="EMBL" id="QNV39751.2"/>
    </source>
</evidence>
<keyword evidence="9" id="KW-0472">Membrane</keyword>
<dbReference type="EMBL" id="CP061538">
    <property type="protein sequence ID" value="QNV39751.2"/>
    <property type="molecule type" value="Genomic_DNA"/>
</dbReference>
<evidence type="ECO:0000256" key="3">
    <source>
        <dbReference type="ARBA" id="ARBA00022553"/>
    </source>
</evidence>
<dbReference type="AlphaFoldDB" id="A0A802SBU7"/>
<evidence type="ECO:0000256" key="6">
    <source>
        <dbReference type="ARBA" id="ARBA00022777"/>
    </source>
</evidence>
<comment type="catalytic activity">
    <reaction evidence="1">
        <text>ATP + protein L-histidine = ADP + protein N-phospho-L-histidine.</text>
        <dbReference type="EC" id="2.7.13.3"/>
    </reaction>
</comment>
<feature type="domain" description="Signal transduction histidine kinase subgroup 3 dimerisation and phosphoacceptor" evidence="10">
    <location>
        <begin position="97"/>
        <end position="159"/>
    </location>
</feature>
<dbReference type="Gene3D" id="1.20.5.1930">
    <property type="match status" value="1"/>
</dbReference>
<dbReference type="GO" id="GO:0000155">
    <property type="term" value="F:phosphorelay sensor kinase activity"/>
    <property type="evidence" value="ECO:0007669"/>
    <property type="project" value="InterPro"/>
</dbReference>